<evidence type="ECO:0000313" key="3">
    <source>
        <dbReference type="Proteomes" id="UP000633365"/>
    </source>
</evidence>
<dbReference type="Gene3D" id="3.30.460.10">
    <property type="entry name" value="Beta Polymerase, domain 2"/>
    <property type="match status" value="1"/>
</dbReference>
<comment type="caution">
    <text evidence="2">The sequence shown here is derived from an EMBL/GenBank/DDBJ whole genome shotgun (WGS) entry which is preliminary data.</text>
</comment>
<keyword evidence="3" id="KW-1185">Reference proteome</keyword>
<dbReference type="EMBL" id="JAEQMG010000050">
    <property type="protein sequence ID" value="MBK6088343.1"/>
    <property type="molecule type" value="Genomic_DNA"/>
</dbReference>
<dbReference type="PANTHER" id="PTHR33933">
    <property type="entry name" value="NUCLEOTIDYLTRANSFERASE"/>
    <property type="match status" value="1"/>
</dbReference>
<dbReference type="AlphaFoldDB" id="A0A934WQN0"/>
<dbReference type="InterPro" id="IPR002934">
    <property type="entry name" value="Polymerase_NTP_transf_dom"/>
</dbReference>
<accession>A0A934WQN0</accession>
<dbReference type="InterPro" id="IPR052548">
    <property type="entry name" value="Type_VII_TA_antitoxin"/>
</dbReference>
<dbReference type="Pfam" id="PF01909">
    <property type="entry name" value="NTP_transf_2"/>
    <property type="match status" value="1"/>
</dbReference>
<dbReference type="RefSeq" id="WP_201427248.1">
    <property type="nucleotide sequence ID" value="NZ_JAEQMG010000050.1"/>
</dbReference>
<dbReference type="CDD" id="cd05403">
    <property type="entry name" value="NT_KNTase_like"/>
    <property type="match status" value="1"/>
</dbReference>
<feature type="domain" description="Polymerase nucleotidyl transferase" evidence="1">
    <location>
        <begin position="13"/>
        <end position="88"/>
    </location>
</feature>
<reference evidence="2" key="1">
    <citation type="submission" date="2021-01" db="EMBL/GenBank/DDBJ databases">
        <title>Genome public.</title>
        <authorList>
            <person name="Liu C."/>
            <person name="Sun Q."/>
        </authorList>
    </citation>
    <scope>NUCLEOTIDE SEQUENCE</scope>
    <source>
        <strain evidence="2">M6</strain>
    </source>
</reference>
<dbReference type="PANTHER" id="PTHR33933:SF1">
    <property type="entry name" value="PROTEIN ADENYLYLTRANSFERASE MNTA-RELATED"/>
    <property type="match status" value="1"/>
</dbReference>
<dbReference type="SUPFAM" id="SSF81301">
    <property type="entry name" value="Nucleotidyltransferase"/>
    <property type="match status" value="1"/>
</dbReference>
<dbReference type="GO" id="GO:0016779">
    <property type="term" value="F:nucleotidyltransferase activity"/>
    <property type="evidence" value="ECO:0007669"/>
    <property type="project" value="InterPro"/>
</dbReference>
<dbReference type="InterPro" id="IPR043519">
    <property type="entry name" value="NT_sf"/>
</dbReference>
<proteinExistence type="predicted"/>
<evidence type="ECO:0000313" key="2">
    <source>
        <dbReference type="EMBL" id="MBK6088343.1"/>
    </source>
</evidence>
<organism evidence="2 3">
    <name type="scientific">Ruminococcus difficilis</name>
    <dbReference type="NCBI Taxonomy" id="2763069"/>
    <lineage>
        <taxon>Bacteria</taxon>
        <taxon>Bacillati</taxon>
        <taxon>Bacillota</taxon>
        <taxon>Clostridia</taxon>
        <taxon>Eubacteriales</taxon>
        <taxon>Oscillospiraceae</taxon>
        <taxon>Ruminococcus</taxon>
    </lineage>
</organism>
<protein>
    <submittedName>
        <fullName evidence="2">Nucleotidyltransferase domain-containing protein</fullName>
    </submittedName>
</protein>
<evidence type="ECO:0000259" key="1">
    <source>
        <dbReference type="Pfam" id="PF01909"/>
    </source>
</evidence>
<name>A0A934WQN0_9FIRM</name>
<dbReference type="Proteomes" id="UP000633365">
    <property type="component" value="Unassembled WGS sequence"/>
</dbReference>
<gene>
    <name evidence="2" type="ORF">JKK62_06675</name>
</gene>
<sequence>MCSKSELQIILTEIAKTAKETFGEQLDSVILYGSYARGDYTSDSDVDIMILVRGIAPEELWKYRSSITSKSSELGLEYDLLIVPLIKDAETFNKYMNVLPFYQNVHEEGIRIGA</sequence>